<sequence length="83" mass="8854">LAGKTASLEQQIYDAARALGFSEDEAGRYSSVLSTIPATVRSQFLTPGLNEAKANVDELISKVNRLDGRQVVTSVTTRNVVTG</sequence>
<accession>A0ABU3XHY6</accession>
<keyword evidence="2" id="KW-1185">Reference proteome</keyword>
<protein>
    <submittedName>
        <fullName evidence="1">Uncharacterized protein</fullName>
    </submittedName>
</protein>
<comment type="caution">
    <text evidence="1">The sequence shown here is derived from an EMBL/GenBank/DDBJ whole genome shotgun (WGS) entry which is preliminary data.</text>
</comment>
<dbReference type="EMBL" id="JAWJBA010000789">
    <property type="protein sequence ID" value="MDV2687481.1"/>
    <property type="molecule type" value="Genomic_DNA"/>
</dbReference>
<gene>
    <name evidence="1" type="ORF">RYX56_24345</name>
</gene>
<evidence type="ECO:0000313" key="2">
    <source>
        <dbReference type="Proteomes" id="UP001287282"/>
    </source>
</evidence>
<proteinExistence type="predicted"/>
<dbReference type="Proteomes" id="UP001287282">
    <property type="component" value="Unassembled WGS sequence"/>
</dbReference>
<evidence type="ECO:0000313" key="1">
    <source>
        <dbReference type="EMBL" id="MDV2687481.1"/>
    </source>
</evidence>
<organism evidence="1 2">
    <name type="scientific">Alkalihalophilus lindianensis</name>
    <dbReference type="NCBI Taxonomy" id="1630542"/>
    <lineage>
        <taxon>Bacteria</taxon>
        <taxon>Bacillati</taxon>
        <taxon>Bacillota</taxon>
        <taxon>Bacilli</taxon>
        <taxon>Bacillales</taxon>
        <taxon>Bacillaceae</taxon>
        <taxon>Alkalihalophilus</taxon>
    </lineage>
</organism>
<feature type="non-terminal residue" evidence="1">
    <location>
        <position position="1"/>
    </location>
</feature>
<feature type="non-terminal residue" evidence="1">
    <location>
        <position position="83"/>
    </location>
</feature>
<reference evidence="1 2" key="1">
    <citation type="submission" date="2023-10" db="EMBL/GenBank/DDBJ databases">
        <title>Screening of Alkalihalobacillus lindianensis BZ-TG-R113 and Its Alleviation of Salt Stress on Rapeseed Growth.</title>
        <authorList>
            <person name="Zhao B."/>
            <person name="Guo T."/>
        </authorList>
    </citation>
    <scope>NUCLEOTIDE SEQUENCE [LARGE SCALE GENOMIC DNA]</scope>
    <source>
        <strain evidence="1 2">BZ-TG-R113</strain>
    </source>
</reference>
<name>A0ABU3XHY6_9BACI</name>
<dbReference type="RefSeq" id="WP_317124384.1">
    <property type="nucleotide sequence ID" value="NZ_JAWJBA010000789.1"/>
</dbReference>